<dbReference type="PRINTS" id="PR00811">
    <property type="entry name" value="BCTERIALGSPD"/>
</dbReference>
<dbReference type="GeneID" id="87756377"/>
<keyword evidence="3" id="KW-0732">Signal</keyword>
<dbReference type="InterPro" id="IPR032789">
    <property type="entry name" value="T2SS-T3SS_pil_N"/>
</dbReference>
<feature type="compositionally biased region" description="Basic and acidic residues" evidence="2">
    <location>
        <begin position="437"/>
        <end position="448"/>
    </location>
</feature>
<dbReference type="Pfam" id="PF00263">
    <property type="entry name" value="Secretin"/>
    <property type="match status" value="1"/>
</dbReference>
<evidence type="ECO:0000259" key="5">
    <source>
        <dbReference type="Pfam" id="PF13629"/>
    </source>
</evidence>
<dbReference type="PANTHER" id="PTHR30332:SF17">
    <property type="entry name" value="TYPE IV PILIATION SYSTEM PROTEIN DR_0774-RELATED"/>
    <property type="match status" value="1"/>
</dbReference>
<dbReference type="Pfam" id="PF13629">
    <property type="entry name" value="T2SS-T3SS_pil_N"/>
    <property type="match status" value="1"/>
</dbReference>
<dbReference type="RefSeq" id="WP_091365197.1">
    <property type="nucleotide sequence ID" value="NZ_FMXA01000020.1"/>
</dbReference>
<feature type="region of interest" description="Disordered" evidence="2">
    <location>
        <begin position="523"/>
        <end position="556"/>
    </location>
</feature>
<feature type="region of interest" description="Disordered" evidence="2">
    <location>
        <begin position="424"/>
        <end position="451"/>
    </location>
</feature>
<evidence type="ECO:0000256" key="1">
    <source>
        <dbReference type="RuleBase" id="RU004003"/>
    </source>
</evidence>
<dbReference type="EMBL" id="FMXA01000020">
    <property type="protein sequence ID" value="SDA57290.1"/>
    <property type="molecule type" value="Genomic_DNA"/>
</dbReference>
<feature type="signal peptide" evidence="3">
    <location>
        <begin position="1"/>
        <end position="25"/>
    </location>
</feature>
<accession>A0A1G5WGX6</accession>
<protein>
    <submittedName>
        <fullName evidence="6">Pilus assembly protein CpaC</fullName>
    </submittedName>
</protein>
<dbReference type="InterPro" id="IPR004846">
    <property type="entry name" value="T2SS/T3SS_dom"/>
</dbReference>
<evidence type="ECO:0000259" key="4">
    <source>
        <dbReference type="Pfam" id="PF00263"/>
    </source>
</evidence>
<organism evidence="6 7">
    <name type="scientific">Allisonella histaminiformans</name>
    <dbReference type="NCBI Taxonomy" id="209880"/>
    <lineage>
        <taxon>Bacteria</taxon>
        <taxon>Bacillati</taxon>
        <taxon>Bacillota</taxon>
        <taxon>Negativicutes</taxon>
        <taxon>Veillonellales</taxon>
        <taxon>Veillonellaceae</taxon>
        <taxon>Allisonella</taxon>
    </lineage>
</organism>
<dbReference type="InterPro" id="IPR050810">
    <property type="entry name" value="Bact_Secretion_Sys_Channel"/>
</dbReference>
<dbReference type="GO" id="GO:0009306">
    <property type="term" value="P:protein secretion"/>
    <property type="evidence" value="ECO:0007669"/>
    <property type="project" value="InterPro"/>
</dbReference>
<feature type="domain" description="Type II/III secretion system secretin-like" evidence="4">
    <location>
        <begin position="236"/>
        <end position="396"/>
    </location>
</feature>
<evidence type="ECO:0000256" key="3">
    <source>
        <dbReference type="SAM" id="SignalP"/>
    </source>
</evidence>
<dbReference type="AlphaFoldDB" id="A0A1G5WGX6"/>
<keyword evidence="7" id="KW-1185">Reference proteome</keyword>
<sequence>MNKQIKRISLLVSAALLLGAESVLAAVPVTLPLNSTKYMTAPKITRIAVGNPEIADINLLSNHDFLLVGKKAGTTSLIVWSGNGVREEYSVYVSGEDQGQAKAIQEAVGIPGVQVQMMNGKVLIRGKVKNQYDHDTAMKIAQLYTGSSSEGGDNVVDLMDLTHPTQVRLEAQIIEINADDEKNLGIQFWTPALGDSTDEQGPVNQIFVGEDFKNSRGGTLGWLGRHVSNINATVQALVSNGKARILSRPSITTMSGQKADILIGGRIPIPTADGDGKISVDWREYGVRLNIEPVVDAENKITSKVHAEVSTLDYGHGVTQNGFVVPALASREADAVINVRSGMTMAIGGLLNSEDSKTVTKVPFLGDLPIIGQFFRHTSNTRDKREMIILITPTLVSDDSPVGMSQQMKGKYEEGERYVRNAEKVDVNKPADPGTAEQERDVWGDDKSQGQTVVVEKKQPVRPDSHILKTRDSTGHTVYVPLSAEDYAKNRNKLQVVRDREGVKEAEERQKRVDAILDSAYMDDDTEEEAEDTAVAAEAQPKGSVRSRIQAILSQR</sequence>
<dbReference type="STRING" id="209880.SAMN02910343_01373"/>
<proteinExistence type="inferred from homology"/>
<name>A0A1G5WGX6_9FIRM</name>
<dbReference type="PANTHER" id="PTHR30332">
    <property type="entry name" value="PROBABLE GENERAL SECRETION PATHWAY PROTEIN D"/>
    <property type="match status" value="1"/>
</dbReference>
<evidence type="ECO:0000313" key="6">
    <source>
        <dbReference type="EMBL" id="SDA57290.1"/>
    </source>
</evidence>
<comment type="similarity">
    <text evidence="1">Belongs to the bacterial secretin family.</text>
</comment>
<feature type="domain" description="Pilus formation protein N-terminal" evidence="5">
    <location>
        <begin position="28"/>
        <end position="93"/>
    </location>
</feature>
<feature type="compositionally biased region" description="Acidic residues" evidence="2">
    <location>
        <begin position="523"/>
        <end position="532"/>
    </location>
</feature>
<dbReference type="InterPro" id="IPR001775">
    <property type="entry name" value="GspD/PilQ"/>
</dbReference>
<evidence type="ECO:0000313" key="7">
    <source>
        <dbReference type="Proteomes" id="UP000199689"/>
    </source>
</evidence>
<dbReference type="OrthoDB" id="9779724at2"/>
<gene>
    <name evidence="6" type="ORF">SAMN02910343_01373</name>
</gene>
<evidence type="ECO:0000256" key="2">
    <source>
        <dbReference type="SAM" id="MobiDB-lite"/>
    </source>
</evidence>
<dbReference type="Proteomes" id="UP000199689">
    <property type="component" value="Unassembled WGS sequence"/>
</dbReference>
<feature type="chain" id="PRO_5011574112" evidence="3">
    <location>
        <begin position="26"/>
        <end position="556"/>
    </location>
</feature>
<dbReference type="GO" id="GO:0015627">
    <property type="term" value="C:type II protein secretion system complex"/>
    <property type="evidence" value="ECO:0007669"/>
    <property type="project" value="TreeGrafter"/>
</dbReference>
<reference evidence="6 7" key="1">
    <citation type="submission" date="2016-10" db="EMBL/GenBank/DDBJ databases">
        <authorList>
            <person name="de Groot N.N."/>
        </authorList>
    </citation>
    <scope>NUCLEOTIDE SEQUENCE [LARGE SCALE GENOMIC DNA]</scope>
    <source>
        <strain evidence="6 7">DSM 15230</strain>
    </source>
</reference>